<name>A0A7W8D8K0_9GAMM</name>
<dbReference type="GO" id="GO:0009390">
    <property type="term" value="C:dimethyl sulfoxide reductase complex"/>
    <property type="evidence" value="ECO:0007669"/>
    <property type="project" value="TreeGrafter"/>
</dbReference>
<feature type="transmembrane region" description="Helical" evidence="1">
    <location>
        <begin position="255"/>
        <end position="274"/>
    </location>
</feature>
<reference evidence="2 3" key="1">
    <citation type="submission" date="2020-08" db="EMBL/GenBank/DDBJ databases">
        <title>Genomic Encyclopedia of Type Strains, Phase IV (KMG-IV): sequencing the most valuable type-strain genomes for metagenomic binning, comparative biology and taxonomic classification.</title>
        <authorList>
            <person name="Goeker M."/>
        </authorList>
    </citation>
    <scope>NUCLEOTIDE SEQUENCE [LARGE SCALE GENOMIC DNA]</scope>
    <source>
        <strain evidence="2 3">DSM 24163</strain>
    </source>
</reference>
<dbReference type="InterPro" id="IPR007059">
    <property type="entry name" value="DmsC"/>
</dbReference>
<feature type="transmembrane region" description="Helical" evidence="1">
    <location>
        <begin position="280"/>
        <end position="300"/>
    </location>
</feature>
<keyword evidence="1" id="KW-0812">Transmembrane</keyword>
<feature type="transmembrane region" description="Helical" evidence="1">
    <location>
        <begin position="108"/>
        <end position="135"/>
    </location>
</feature>
<dbReference type="GO" id="GO:0019645">
    <property type="term" value="P:anaerobic electron transport chain"/>
    <property type="evidence" value="ECO:0007669"/>
    <property type="project" value="InterPro"/>
</dbReference>
<dbReference type="GO" id="GO:0005886">
    <property type="term" value="C:plasma membrane"/>
    <property type="evidence" value="ECO:0007669"/>
    <property type="project" value="TreeGrafter"/>
</dbReference>
<feature type="transmembrane region" description="Helical" evidence="1">
    <location>
        <begin position="84"/>
        <end position="102"/>
    </location>
</feature>
<dbReference type="PANTHER" id="PTHR38095:SF1">
    <property type="entry name" value="ANAEROBIC DIMETHYL SULFOXIDE REDUCTASE CHAIN YNFH"/>
    <property type="match status" value="1"/>
</dbReference>
<accession>A0A7W8D8K0</accession>
<dbReference type="EMBL" id="JACHHP010000004">
    <property type="protein sequence ID" value="MBB5208755.1"/>
    <property type="molecule type" value="Genomic_DNA"/>
</dbReference>
<feature type="transmembrane region" description="Helical" evidence="1">
    <location>
        <begin position="147"/>
        <end position="171"/>
    </location>
</feature>
<comment type="caution">
    <text evidence="2">The sequence shown here is derived from an EMBL/GenBank/DDBJ whole genome shotgun (WGS) entry which is preliminary data.</text>
</comment>
<dbReference type="AlphaFoldDB" id="A0A7W8D8K0"/>
<organism evidence="2 3">
    <name type="scientific">Chiayiivirga flava</name>
    <dbReference type="NCBI Taxonomy" id="659595"/>
    <lineage>
        <taxon>Bacteria</taxon>
        <taxon>Pseudomonadati</taxon>
        <taxon>Pseudomonadota</taxon>
        <taxon>Gammaproteobacteria</taxon>
        <taxon>Lysobacterales</taxon>
        <taxon>Lysobacteraceae</taxon>
        <taxon>Chiayiivirga</taxon>
    </lineage>
</organism>
<gene>
    <name evidence="2" type="ORF">HNQ52_002305</name>
</gene>
<feature type="transmembrane region" description="Helical" evidence="1">
    <location>
        <begin position="7"/>
        <end position="26"/>
    </location>
</feature>
<dbReference type="RefSeq" id="WP_183961310.1">
    <property type="nucleotide sequence ID" value="NZ_JACHHP010000004.1"/>
</dbReference>
<keyword evidence="1" id="KW-0472">Membrane</keyword>
<evidence type="ECO:0000313" key="2">
    <source>
        <dbReference type="EMBL" id="MBB5208755.1"/>
    </source>
</evidence>
<dbReference type="Pfam" id="PF04976">
    <property type="entry name" value="DmsC"/>
    <property type="match status" value="1"/>
</dbReference>
<dbReference type="Proteomes" id="UP000521199">
    <property type="component" value="Unassembled WGS sequence"/>
</dbReference>
<proteinExistence type="predicted"/>
<feature type="transmembrane region" description="Helical" evidence="1">
    <location>
        <begin position="38"/>
        <end position="63"/>
    </location>
</feature>
<keyword evidence="1" id="KW-1133">Transmembrane helix</keyword>
<evidence type="ECO:0000313" key="3">
    <source>
        <dbReference type="Proteomes" id="UP000521199"/>
    </source>
</evidence>
<evidence type="ECO:0000256" key="1">
    <source>
        <dbReference type="SAM" id="Phobius"/>
    </source>
</evidence>
<dbReference type="GO" id="GO:0009389">
    <property type="term" value="F:dimethyl sulfoxide reductase activity"/>
    <property type="evidence" value="ECO:0007669"/>
    <property type="project" value="TreeGrafter"/>
</dbReference>
<feature type="transmembrane region" description="Helical" evidence="1">
    <location>
        <begin position="177"/>
        <end position="194"/>
    </location>
</feature>
<keyword evidence="3" id="KW-1185">Reference proteome</keyword>
<protein>
    <submittedName>
        <fullName evidence="2">DMSO reductase anchor subunit</fullName>
    </submittedName>
</protein>
<dbReference type="PANTHER" id="PTHR38095">
    <property type="entry name" value="ANAEROBIC DIMETHYL SULFOXIDE REDUCTASE CHAIN YNFH"/>
    <property type="match status" value="1"/>
</dbReference>
<sequence>MHPALSVILFTTLSGTGYGMLAWFGLRCAWSPLVPDRTLLVMVFGTALALITVGLFASVAHLGKPLRAWRAFSQWRSSWLSREGVLAVLGYAPTLLLFALLWRGGDGAWTRVAGGATALFALATVACTAMIYASLKPVAAWRHRGVVPGYLGFSLLGGAWMLGFLLALRGMVPARDALGASATVLLLGLALLALKLRYWRDTDAAPFASDAERATGLGAFGTVRSFEAPHTETNYLLREMGFVLARKHATRLRTLVLLLAFALPALALALALLWPAASLPALMVAAATFLLGAFVERWLFFAQARHTVALYYRAGES</sequence>